<dbReference type="PANTHER" id="PTHR34219:SF1">
    <property type="entry name" value="PEPSY DOMAIN-CONTAINING PROTEIN"/>
    <property type="match status" value="1"/>
</dbReference>
<evidence type="ECO:0000256" key="1">
    <source>
        <dbReference type="SAM" id="Phobius"/>
    </source>
</evidence>
<protein>
    <submittedName>
        <fullName evidence="2">PepSY-associated TM helix family protein</fullName>
    </submittedName>
</protein>
<feature type="transmembrane region" description="Helical" evidence="1">
    <location>
        <begin position="417"/>
        <end position="443"/>
    </location>
</feature>
<dbReference type="Proteomes" id="UP000250443">
    <property type="component" value="Unassembled WGS sequence"/>
</dbReference>
<proteinExistence type="predicted"/>
<keyword evidence="1" id="KW-0472">Membrane</keyword>
<sequence length="461" mass="50103">MSGSSPASVQNRPGAFIQLLKRLHFYIGLFVGPFLLVAALSGIVYALTPQLEDYLYADALHTDSQGAPLSLAAQVRAAQAAVDPSSRITAVRPAPAAGDTTRVMFNAPGLGASESRAIFIDPVTGEVKGDMKVYGTSGVLPLRTWLDQFHRGLLLGDVGRIYSELAASWLWVATLGGLVLWASRRSRTRGKTPAGLRSLHGSTGVWLLAGLLFFSATGLTWSQYAGSNIGILRAYYGWSTPVVSTELDSSTAMKMPMDEHAEHHMHMDNMPKMEAVDPDVFDQVMAAARTQHIDAAKVEIKPAIQPGKAWTVNEIDRRWPTHVDAVAIDPGSLAVVDHVLFAQYSLPAKLTRWGIDAHMGVLFGLANQLLLIGFAGGLVVMVVWGYLLWWRRRPTFNDIPQPSLIDAWRELGLAQRILAIVISTVLGICLPVLGASLLVFLAVDFILGFKASFSDLKQRQL</sequence>
<gene>
    <name evidence="2" type="ORF">NCTC11842_05328</name>
</gene>
<keyword evidence="1" id="KW-0812">Transmembrane</keyword>
<dbReference type="EMBL" id="UAUF01000015">
    <property type="protein sequence ID" value="SPZ16297.1"/>
    <property type="molecule type" value="Genomic_DNA"/>
</dbReference>
<keyword evidence="1" id="KW-1133">Transmembrane helix</keyword>
<name>A0A2X2D6E3_PSELU</name>
<feature type="transmembrane region" description="Helical" evidence="1">
    <location>
        <begin position="203"/>
        <end position="224"/>
    </location>
</feature>
<dbReference type="RefSeq" id="WP_010799099.1">
    <property type="nucleotide sequence ID" value="NZ_UAUF01000015.1"/>
</dbReference>
<accession>A0A2X2D6E3</accession>
<evidence type="ECO:0000313" key="3">
    <source>
        <dbReference type="Proteomes" id="UP000250443"/>
    </source>
</evidence>
<evidence type="ECO:0000313" key="2">
    <source>
        <dbReference type="EMBL" id="SPZ16297.1"/>
    </source>
</evidence>
<feature type="transmembrane region" description="Helical" evidence="1">
    <location>
        <begin position="369"/>
        <end position="389"/>
    </location>
</feature>
<reference evidence="2 3" key="1">
    <citation type="submission" date="2018-06" db="EMBL/GenBank/DDBJ databases">
        <authorList>
            <consortium name="Pathogen Informatics"/>
            <person name="Doyle S."/>
        </authorList>
    </citation>
    <scope>NUCLEOTIDE SEQUENCE [LARGE SCALE GENOMIC DNA]</scope>
    <source>
        <strain evidence="2 3">NCTC11842</strain>
    </source>
</reference>
<dbReference type="InterPro" id="IPR005625">
    <property type="entry name" value="PepSY-ass_TM"/>
</dbReference>
<feature type="transmembrane region" description="Helical" evidence="1">
    <location>
        <begin position="25"/>
        <end position="47"/>
    </location>
</feature>
<feature type="transmembrane region" description="Helical" evidence="1">
    <location>
        <begin position="161"/>
        <end position="182"/>
    </location>
</feature>
<dbReference type="AlphaFoldDB" id="A0A2X2D6E3"/>
<dbReference type="PANTHER" id="PTHR34219">
    <property type="entry name" value="IRON-REGULATED INNER MEMBRANE PROTEIN-RELATED"/>
    <property type="match status" value="1"/>
</dbReference>
<dbReference type="Pfam" id="PF03929">
    <property type="entry name" value="PepSY_TM"/>
    <property type="match status" value="1"/>
</dbReference>
<organism evidence="2 3">
    <name type="scientific">Pseudomonas luteola</name>
    <dbReference type="NCBI Taxonomy" id="47886"/>
    <lineage>
        <taxon>Bacteria</taxon>
        <taxon>Pseudomonadati</taxon>
        <taxon>Pseudomonadota</taxon>
        <taxon>Gammaproteobacteria</taxon>
        <taxon>Pseudomonadales</taxon>
        <taxon>Pseudomonadaceae</taxon>
        <taxon>Pseudomonas</taxon>
    </lineage>
</organism>